<proteinExistence type="predicted"/>
<protein>
    <submittedName>
        <fullName evidence="1">Uncharacterized protein</fullName>
    </submittedName>
</protein>
<evidence type="ECO:0000313" key="1">
    <source>
        <dbReference type="EMBL" id="KAK1867766.1"/>
    </source>
</evidence>
<accession>A0ACC3CBY4</accession>
<reference evidence="1" key="1">
    <citation type="submission" date="2019-11" db="EMBL/GenBank/DDBJ databases">
        <title>Nori genome reveals adaptations in red seaweeds to the harsh intertidal environment.</title>
        <authorList>
            <person name="Wang D."/>
            <person name="Mao Y."/>
        </authorList>
    </citation>
    <scope>NUCLEOTIDE SEQUENCE</scope>
    <source>
        <tissue evidence="1">Gametophyte</tissue>
    </source>
</reference>
<keyword evidence="2" id="KW-1185">Reference proteome</keyword>
<organism evidence="1 2">
    <name type="scientific">Pyropia yezoensis</name>
    <name type="common">Susabi-nori</name>
    <name type="synonym">Porphyra yezoensis</name>
    <dbReference type="NCBI Taxonomy" id="2788"/>
    <lineage>
        <taxon>Eukaryota</taxon>
        <taxon>Rhodophyta</taxon>
        <taxon>Bangiophyceae</taxon>
        <taxon>Bangiales</taxon>
        <taxon>Bangiaceae</taxon>
        <taxon>Pyropia</taxon>
    </lineage>
</organism>
<dbReference type="Proteomes" id="UP000798662">
    <property type="component" value="Chromosome 3"/>
</dbReference>
<gene>
    <name evidence="1" type="ORF">I4F81_010267</name>
</gene>
<name>A0ACC3CBY4_PYRYE</name>
<evidence type="ECO:0000313" key="2">
    <source>
        <dbReference type="Proteomes" id="UP000798662"/>
    </source>
</evidence>
<comment type="caution">
    <text evidence="1">The sequence shown here is derived from an EMBL/GenBank/DDBJ whole genome shotgun (WGS) entry which is preliminary data.</text>
</comment>
<dbReference type="EMBL" id="CM020620">
    <property type="protein sequence ID" value="KAK1867766.1"/>
    <property type="molecule type" value="Genomic_DNA"/>
</dbReference>
<sequence length="214" mass="21579">MAVSSGRGAPAATVDVAAAAPAAVAAAAAAAAAALAAAAAAAAAGTAGSPPAGTRQAVVDAIPGRRRVHVHQGMQEADGRWGERGGWSARPQGTRGRSCRPAAARVVLGENKKKTETRGGGAERWQGEVTGQARGSAPRPQTQAHGHDGARASASRAVLGNPTRAEWGPQQKKQTDRSGCSPRSGRPTTWQPAATPPHPAKCTKTTSWCGNALR</sequence>